<dbReference type="Gene3D" id="3.30.70.1440">
    <property type="entry name" value="Multidrug efflux transporter AcrB pore domain"/>
    <property type="match status" value="1"/>
</dbReference>
<feature type="region of interest" description="Disordered" evidence="1">
    <location>
        <begin position="1059"/>
        <end position="1083"/>
    </location>
</feature>
<keyword evidence="2" id="KW-0472">Membrane</keyword>
<keyword evidence="4" id="KW-1185">Reference proteome</keyword>
<evidence type="ECO:0000313" key="4">
    <source>
        <dbReference type="Proteomes" id="UP001597314"/>
    </source>
</evidence>
<dbReference type="Proteomes" id="UP001597314">
    <property type="component" value="Unassembled WGS sequence"/>
</dbReference>
<feature type="transmembrane region" description="Helical" evidence="2">
    <location>
        <begin position="980"/>
        <end position="999"/>
    </location>
</feature>
<dbReference type="Gene3D" id="3.30.2090.10">
    <property type="entry name" value="Multidrug efflux transporter AcrB TolC docking domain, DN and DC subdomains"/>
    <property type="match status" value="2"/>
</dbReference>
<feature type="compositionally biased region" description="Low complexity" evidence="1">
    <location>
        <begin position="1071"/>
        <end position="1083"/>
    </location>
</feature>
<dbReference type="InterPro" id="IPR001036">
    <property type="entry name" value="Acrflvin-R"/>
</dbReference>
<dbReference type="InterPro" id="IPR027463">
    <property type="entry name" value="AcrB_DN_DC_subdom"/>
</dbReference>
<dbReference type="SUPFAM" id="SSF82866">
    <property type="entry name" value="Multidrug efflux transporter AcrB transmembrane domain"/>
    <property type="match status" value="2"/>
</dbReference>
<feature type="transmembrane region" description="Helical" evidence="2">
    <location>
        <begin position="934"/>
        <end position="959"/>
    </location>
</feature>
<feature type="compositionally biased region" description="Low complexity" evidence="1">
    <location>
        <begin position="7"/>
        <end position="24"/>
    </location>
</feature>
<evidence type="ECO:0000313" key="3">
    <source>
        <dbReference type="EMBL" id="MFD2184333.1"/>
    </source>
</evidence>
<comment type="caution">
    <text evidence="3">The sequence shown here is derived from an EMBL/GenBank/DDBJ whole genome shotgun (WGS) entry which is preliminary data.</text>
</comment>
<evidence type="ECO:0000256" key="2">
    <source>
        <dbReference type="SAM" id="Phobius"/>
    </source>
</evidence>
<evidence type="ECO:0000256" key="1">
    <source>
        <dbReference type="SAM" id="MobiDB-lite"/>
    </source>
</evidence>
<dbReference type="EMBL" id="JBHUIW010000026">
    <property type="protein sequence ID" value="MFD2184333.1"/>
    <property type="molecule type" value="Genomic_DNA"/>
</dbReference>
<keyword evidence="2" id="KW-1133">Transmembrane helix</keyword>
<feature type="transmembrane region" description="Helical" evidence="2">
    <location>
        <begin position="493"/>
        <end position="520"/>
    </location>
</feature>
<dbReference type="RefSeq" id="WP_378479474.1">
    <property type="nucleotide sequence ID" value="NZ_JBHUIW010000026.1"/>
</dbReference>
<proteinExistence type="predicted"/>
<dbReference type="Gene3D" id="3.30.70.1320">
    <property type="entry name" value="Multidrug efflux transporter AcrB pore domain like"/>
    <property type="match status" value="1"/>
</dbReference>
<feature type="transmembrane region" description="Helical" evidence="2">
    <location>
        <begin position="461"/>
        <end position="481"/>
    </location>
</feature>
<feature type="transmembrane region" description="Helical" evidence="2">
    <location>
        <begin position="878"/>
        <end position="901"/>
    </location>
</feature>
<gene>
    <name evidence="3" type="ORF">ACFSOX_19435</name>
</gene>
<reference evidence="4" key="1">
    <citation type="journal article" date="2019" name="Int. J. Syst. Evol. Microbiol.">
        <title>The Global Catalogue of Microorganisms (GCM) 10K type strain sequencing project: providing services to taxonomists for standard genome sequencing and annotation.</title>
        <authorList>
            <consortium name="The Broad Institute Genomics Platform"/>
            <consortium name="The Broad Institute Genome Sequencing Center for Infectious Disease"/>
            <person name="Wu L."/>
            <person name="Ma J."/>
        </authorList>
    </citation>
    <scope>NUCLEOTIDE SEQUENCE [LARGE SCALE GENOMIC DNA]</scope>
    <source>
        <strain evidence="4">CGMCC 1.6774</strain>
    </source>
</reference>
<feature type="transmembrane region" description="Helical" evidence="2">
    <location>
        <begin position="390"/>
        <end position="413"/>
    </location>
</feature>
<keyword evidence="2" id="KW-0812">Transmembrane</keyword>
<feature type="transmembrane region" description="Helical" evidence="2">
    <location>
        <begin position="549"/>
        <end position="569"/>
    </location>
</feature>
<feature type="transmembrane region" description="Helical" evidence="2">
    <location>
        <begin position="363"/>
        <end position="383"/>
    </location>
</feature>
<dbReference type="Gene3D" id="3.30.70.1430">
    <property type="entry name" value="Multidrug efflux transporter AcrB pore domain"/>
    <property type="match status" value="2"/>
</dbReference>
<sequence>MSTPPNDDAGTGDPGTGDPAAPRPARAVVHGRNNISAWAIRHPVATVVLFVVLTMAGLVAYPGLRINNNPDIDLPAVVVTVQQPGAAPAELESQVTRRIEDAVAGLGDIKHITSTVYDGASNTVVEFNIGKNVDRAVNDVRDKVTQTRATLPADILEPIVARVDISGGAIVTYTVRAPAMSTAQLSWFIDDTVARALLSIAGVSRVNRVGGVDREIRIELDPARLVALGITAVDVHTQLRNQNLNSPGGRGTLGASEQSIRTVGSAETVDDLRARLITLPGGRKARLSELGTIEDTAAEQRQSAKLDNQPVVAFEVLRTVGSSEVHVAKKVAARLEALEQATPGVEIRRVSSTVRFVEESYRGAIETLVEGAALAVLVVLLFLRDFRATFIAALAMPLSLIPTFFVMKAFGFALSGVTLLALSLVVGILVDDAIVEIENIVRHMRDGKKPYRAALDAADEIGLAVVATTLTIVAVFVPVAFMPGIPGQFFFPFGVTVSVAVLFSLVVARMLTPLLGAYFLKVKPEKGPRDGIVMRTYLRFLAASIRHRWLTVIGALTIFAGSIALIPLVPSDLMPARDTGRSALGVELPPGATLAQTEAVVKRVTDIAKARPDVTSVFAAIGVAAAGQGPGAPSVGGDPRNAIVYINYVPADSRPLTQQQIETALRPLLAEIPGTRFRFGADGMGGAKVTITLVGDNPVELDRAATALERQMRTLPSFPTAASTASLRRPEIQIVPMPERAAELGVSVAAIAATARIATLGDADQNLAKFNLPNRQIPIRVQIDPASRASLPTIETLRVSTTSGASVPLKAVAEIRLASGPATIQRLDRTRKAAIEAELNGLPLGQALTQIHALPIMRELPASVREQKTGDAEIMVELFVSFAVALGAGVLLVYVVMVVLFGGFMQPLTIMMALPLAVGGAMTLLLVTGKALSISAVIGVLMLMGIVAKNSILLVEYAIEAIRAGMPRDAALLDAAHKRARPIVMTTIAMTAGMIPVALGLDVDSGFRAPMAVAVIGGLITSTLLSLVVVPSVFTLMDDLQKTLGRRLGRLLTSGPQDDVPAAAEATSIRAPGAAASTGATTP</sequence>
<protein>
    <submittedName>
        <fullName evidence="3">Efflux RND transporter permease subunit</fullName>
    </submittedName>
</protein>
<organism evidence="3 4">
    <name type="scientific">Rhodoplanes azumiensis</name>
    <dbReference type="NCBI Taxonomy" id="1897628"/>
    <lineage>
        <taxon>Bacteria</taxon>
        <taxon>Pseudomonadati</taxon>
        <taxon>Pseudomonadota</taxon>
        <taxon>Alphaproteobacteria</taxon>
        <taxon>Hyphomicrobiales</taxon>
        <taxon>Nitrobacteraceae</taxon>
        <taxon>Rhodoplanes</taxon>
    </lineage>
</organism>
<feature type="transmembrane region" description="Helical" evidence="2">
    <location>
        <begin position="1011"/>
        <end position="1037"/>
    </location>
</feature>
<dbReference type="Pfam" id="PF00873">
    <property type="entry name" value="ACR_tran"/>
    <property type="match status" value="1"/>
</dbReference>
<dbReference type="SUPFAM" id="SSF82714">
    <property type="entry name" value="Multidrug efflux transporter AcrB TolC docking domain, DN and DC subdomains"/>
    <property type="match status" value="2"/>
</dbReference>
<feature type="transmembrane region" description="Helical" evidence="2">
    <location>
        <begin position="908"/>
        <end position="928"/>
    </location>
</feature>
<name>A0ABW5AN16_9BRAD</name>
<dbReference type="PANTHER" id="PTHR32063:SF77">
    <property type="entry name" value="ACR FAMILY TRANSPORT PROTEIN"/>
    <property type="match status" value="1"/>
</dbReference>
<dbReference type="PANTHER" id="PTHR32063">
    <property type="match status" value="1"/>
</dbReference>
<accession>A0ABW5AN16</accession>
<dbReference type="Gene3D" id="1.20.1640.10">
    <property type="entry name" value="Multidrug efflux transporter AcrB transmembrane domain"/>
    <property type="match status" value="2"/>
</dbReference>
<dbReference type="SUPFAM" id="SSF82693">
    <property type="entry name" value="Multidrug efflux transporter AcrB pore domain, PN1, PN2, PC1 and PC2 subdomains"/>
    <property type="match status" value="3"/>
</dbReference>
<feature type="region of interest" description="Disordered" evidence="1">
    <location>
        <begin position="1"/>
        <end position="24"/>
    </location>
</feature>
<dbReference type="PRINTS" id="PR00702">
    <property type="entry name" value="ACRIFLAVINRP"/>
</dbReference>
<feature type="transmembrane region" description="Helical" evidence="2">
    <location>
        <begin position="44"/>
        <end position="64"/>
    </location>
</feature>
<feature type="transmembrane region" description="Helical" evidence="2">
    <location>
        <begin position="419"/>
        <end position="441"/>
    </location>
</feature>